<evidence type="ECO:0000256" key="1">
    <source>
        <dbReference type="SAM" id="MobiDB-lite"/>
    </source>
</evidence>
<dbReference type="AlphaFoldDB" id="A0A482Y0J4"/>
<evidence type="ECO:0000313" key="3">
    <source>
        <dbReference type="Proteomes" id="UP000291097"/>
    </source>
</evidence>
<protein>
    <submittedName>
        <fullName evidence="2">Uncharacterized protein</fullName>
    </submittedName>
</protein>
<evidence type="ECO:0000313" key="2">
    <source>
        <dbReference type="EMBL" id="RZV05180.1"/>
    </source>
</evidence>
<dbReference type="RefSeq" id="WP_130501904.1">
    <property type="nucleotide sequence ID" value="NZ_SHMP01000010.1"/>
</dbReference>
<feature type="region of interest" description="Disordered" evidence="1">
    <location>
        <begin position="122"/>
        <end position="173"/>
    </location>
</feature>
<dbReference type="Proteomes" id="UP000291097">
    <property type="component" value="Unassembled WGS sequence"/>
</dbReference>
<reference evidence="2 3" key="1">
    <citation type="submission" date="2019-02" db="EMBL/GenBank/DDBJ databases">
        <title>Genomic Encyclopedia of Archaeal and Bacterial Type Strains, Phase II (KMG-II): from individual species to whole genera.</title>
        <authorList>
            <person name="Goeker M."/>
        </authorList>
    </citation>
    <scope>NUCLEOTIDE SEQUENCE [LARGE SCALE GENOMIC DNA]</scope>
    <source>
        <strain evidence="2 3">DSM 18328</strain>
    </source>
</reference>
<feature type="compositionally biased region" description="Acidic residues" evidence="1">
    <location>
        <begin position="148"/>
        <end position="157"/>
    </location>
</feature>
<organism evidence="2 3">
    <name type="scientific">Natrinema hispanicum</name>
    <dbReference type="NCBI Taxonomy" id="392421"/>
    <lineage>
        <taxon>Archaea</taxon>
        <taxon>Methanobacteriati</taxon>
        <taxon>Methanobacteriota</taxon>
        <taxon>Stenosarchaea group</taxon>
        <taxon>Halobacteria</taxon>
        <taxon>Halobacteriales</taxon>
        <taxon>Natrialbaceae</taxon>
        <taxon>Natrinema</taxon>
    </lineage>
</organism>
<dbReference type="SUPFAM" id="SSF46785">
    <property type="entry name" value="Winged helix' DNA-binding domain"/>
    <property type="match status" value="1"/>
</dbReference>
<accession>A0A482Y0J4</accession>
<dbReference type="InterPro" id="IPR036390">
    <property type="entry name" value="WH_DNA-bd_sf"/>
</dbReference>
<name>A0A482Y0J4_9EURY</name>
<dbReference type="Gene3D" id="1.10.10.10">
    <property type="entry name" value="Winged helix-like DNA-binding domain superfamily/Winged helix DNA-binding domain"/>
    <property type="match status" value="1"/>
</dbReference>
<feature type="compositionally biased region" description="Basic and acidic residues" evidence="1">
    <location>
        <begin position="122"/>
        <end position="141"/>
    </location>
</feature>
<sequence>MSDDVAKFLSKKGAIPLLWALAREDGRIVNEINEELDISGQTLSDRIEDARSLEIIEEDFHPADHGNANRYVLSARGLRIYVKCKDLGIFDAYEEFKEARRTYNDRRSKVIDWANQPIVEFRGPDSVERPHPSKIEWRDDPPSSTDGETSDTVEDEGDYGKTETWGVDTEEKK</sequence>
<dbReference type="EMBL" id="SHMP01000010">
    <property type="protein sequence ID" value="RZV05180.1"/>
    <property type="molecule type" value="Genomic_DNA"/>
</dbReference>
<gene>
    <name evidence="2" type="ORF">BDK88_4200</name>
</gene>
<dbReference type="OrthoDB" id="192153at2157"/>
<comment type="caution">
    <text evidence="2">The sequence shown here is derived from an EMBL/GenBank/DDBJ whole genome shotgun (WGS) entry which is preliminary data.</text>
</comment>
<proteinExistence type="predicted"/>
<dbReference type="InterPro" id="IPR036388">
    <property type="entry name" value="WH-like_DNA-bd_sf"/>
</dbReference>